<evidence type="ECO:0000313" key="3">
    <source>
        <dbReference type="EMBL" id="REK77002.1"/>
    </source>
</evidence>
<name>A0A371PLC1_9BACL</name>
<feature type="domain" description="Dienelactone hydrolase" evidence="2">
    <location>
        <begin position="97"/>
        <end position="193"/>
    </location>
</feature>
<dbReference type="InterPro" id="IPR002925">
    <property type="entry name" value="Dienelactn_hydro"/>
</dbReference>
<gene>
    <name evidence="3" type="ORF">DX130_08325</name>
</gene>
<keyword evidence="1" id="KW-0732">Signal</keyword>
<comment type="caution">
    <text evidence="3">The sequence shown here is derived from an EMBL/GenBank/DDBJ whole genome shotgun (WGS) entry which is preliminary data.</text>
</comment>
<reference evidence="3 4" key="1">
    <citation type="submission" date="2018-08" db="EMBL/GenBank/DDBJ databases">
        <title>Paenibacillus sp. M4BSY-1, whole genome shotgun sequence.</title>
        <authorList>
            <person name="Tuo L."/>
        </authorList>
    </citation>
    <scope>NUCLEOTIDE SEQUENCE [LARGE SCALE GENOMIC DNA]</scope>
    <source>
        <strain evidence="3 4">M4BSY-1</strain>
    </source>
</reference>
<sequence length="216" mass="25106">MIVMEEKFALPSRSFNYLLALPDAHNQDSVEEWPLILFLHGINRRGDDISLIRDYGLCTRLQQENELPFLLLAPQCPGHSSWTDELEPIMLLLHDILERYNVDRKRVYLTGFSMGGHAAWYYAAHKPGLFAAVSPISGWFNPDQAELLKDVPIWAFHGDSDDVVPFERTHEMIEALKEHNPQVRFTPISGEGHRIMHHAYDQEEWIEWLLSHKHED</sequence>
<accession>A0A371PLC1</accession>
<dbReference type="AlphaFoldDB" id="A0A371PLC1"/>
<proteinExistence type="predicted"/>
<dbReference type="Proteomes" id="UP000261905">
    <property type="component" value="Unassembled WGS sequence"/>
</dbReference>
<dbReference type="GO" id="GO:0016787">
    <property type="term" value="F:hydrolase activity"/>
    <property type="evidence" value="ECO:0007669"/>
    <property type="project" value="InterPro"/>
</dbReference>
<evidence type="ECO:0000259" key="2">
    <source>
        <dbReference type="Pfam" id="PF01738"/>
    </source>
</evidence>
<dbReference type="InterPro" id="IPR050955">
    <property type="entry name" value="Plant_Biomass_Hydrol_Est"/>
</dbReference>
<organism evidence="3 4">
    <name type="scientific">Paenibacillus paeoniae</name>
    <dbReference type="NCBI Taxonomy" id="2292705"/>
    <lineage>
        <taxon>Bacteria</taxon>
        <taxon>Bacillati</taxon>
        <taxon>Bacillota</taxon>
        <taxon>Bacilli</taxon>
        <taxon>Bacillales</taxon>
        <taxon>Paenibacillaceae</taxon>
        <taxon>Paenibacillus</taxon>
    </lineage>
</organism>
<dbReference type="PANTHER" id="PTHR43037">
    <property type="entry name" value="UNNAMED PRODUCT-RELATED"/>
    <property type="match status" value="1"/>
</dbReference>
<dbReference type="EMBL" id="QUBQ01000001">
    <property type="protein sequence ID" value="REK77002.1"/>
    <property type="molecule type" value="Genomic_DNA"/>
</dbReference>
<dbReference type="Gene3D" id="3.40.50.1820">
    <property type="entry name" value="alpha/beta hydrolase"/>
    <property type="match status" value="1"/>
</dbReference>
<evidence type="ECO:0000256" key="1">
    <source>
        <dbReference type="ARBA" id="ARBA00022729"/>
    </source>
</evidence>
<dbReference type="SUPFAM" id="SSF53474">
    <property type="entry name" value="alpha/beta-Hydrolases"/>
    <property type="match status" value="1"/>
</dbReference>
<dbReference type="Pfam" id="PF01738">
    <property type="entry name" value="DLH"/>
    <property type="match status" value="1"/>
</dbReference>
<dbReference type="OrthoDB" id="9764953at2"/>
<dbReference type="PANTHER" id="PTHR43037:SF1">
    <property type="entry name" value="BLL1128 PROTEIN"/>
    <property type="match status" value="1"/>
</dbReference>
<evidence type="ECO:0000313" key="4">
    <source>
        <dbReference type="Proteomes" id="UP000261905"/>
    </source>
</evidence>
<dbReference type="RefSeq" id="WP_116044312.1">
    <property type="nucleotide sequence ID" value="NZ_QUBQ01000001.1"/>
</dbReference>
<dbReference type="InterPro" id="IPR029058">
    <property type="entry name" value="AB_hydrolase_fold"/>
</dbReference>
<protein>
    <submittedName>
        <fullName evidence="3">Phospholipase</fullName>
    </submittedName>
</protein>
<keyword evidence="4" id="KW-1185">Reference proteome</keyword>